<evidence type="ECO:0000313" key="2">
    <source>
        <dbReference type="EMBL" id="MPN22591.1"/>
    </source>
</evidence>
<name>A0A645G6S7_9ZZZZ</name>
<organism evidence="2">
    <name type="scientific">bioreactor metagenome</name>
    <dbReference type="NCBI Taxonomy" id="1076179"/>
    <lineage>
        <taxon>unclassified sequences</taxon>
        <taxon>metagenomes</taxon>
        <taxon>ecological metagenomes</taxon>
    </lineage>
</organism>
<dbReference type="EMBL" id="VSSQ01070868">
    <property type="protein sequence ID" value="MPN22591.1"/>
    <property type="molecule type" value="Genomic_DNA"/>
</dbReference>
<keyword evidence="1" id="KW-1133">Transmembrane helix</keyword>
<accession>A0A645G6S7</accession>
<feature type="transmembrane region" description="Helical" evidence="1">
    <location>
        <begin position="6"/>
        <end position="27"/>
    </location>
</feature>
<dbReference type="AlphaFoldDB" id="A0A645G6S7"/>
<keyword evidence="1" id="KW-0812">Transmembrane</keyword>
<protein>
    <submittedName>
        <fullName evidence="2">Uncharacterized protein</fullName>
    </submittedName>
</protein>
<proteinExistence type="predicted"/>
<reference evidence="2" key="1">
    <citation type="submission" date="2019-08" db="EMBL/GenBank/DDBJ databases">
        <authorList>
            <person name="Kucharzyk K."/>
            <person name="Murdoch R.W."/>
            <person name="Higgins S."/>
            <person name="Loffler F."/>
        </authorList>
    </citation>
    <scope>NUCLEOTIDE SEQUENCE</scope>
</reference>
<gene>
    <name evidence="2" type="ORF">SDC9_169974</name>
</gene>
<comment type="caution">
    <text evidence="2">The sequence shown here is derived from an EMBL/GenBank/DDBJ whole genome shotgun (WGS) entry which is preliminary data.</text>
</comment>
<keyword evidence="1" id="KW-0472">Membrane</keyword>
<evidence type="ECO:0000256" key="1">
    <source>
        <dbReference type="SAM" id="Phobius"/>
    </source>
</evidence>
<sequence>MDKFRELFGIRVAAVYLIFAVGIEELVMEMKKKYNMAIVTHNMQQATRIWDSAAFSSRERWQGLMLPGGSSLCRVIKGMKITTQGDLDNDAQQV</sequence>